<dbReference type="Pfam" id="PF03129">
    <property type="entry name" value="HGTP_anticodon"/>
    <property type="match status" value="1"/>
</dbReference>
<accession>A0A6G0SB62</accession>
<evidence type="ECO:0000256" key="3">
    <source>
        <dbReference type="ARBA" id="ARBA00008226"/>
    </source>
</evidence>
<dbReference type="SUPFAM" id="SSF55681">
    <property type="entry name" value="Class II aaRS and biotin synthetases"/>
    <property type="match status" value="1"/>
</dbReference>
<dbReference type="NCBIfam" id="TIGR00442">
    <property type="entry name" value="hisS"/>
    <property type="match status" value="1"/>
</dbReference>
<keyword evidence="5" id="KW-0964">Secreted</keyword>
<keyword evidence="9" id="KW-1133">Transmembrane helix</keyword>
<evidence type="ECO:0000256" key="5">
    <source>
        <dbReference type="ARBA" id="ARBA00022525"/>
    </source>
</evidence>
<dbReference type="HAMAP" id="MF_00127">
    <property type="entry name" value="His_tRNA_synth"/>
    <property type="match status" value="1"/>
</dbReference>
<dbReference type="GO" id="GO:0005524">
    <property type="term" value="F:ATP binding"/>
    <property type="evidence" value="ECO:0007669"/>
    <property type="project" value="InterPro"/>
</dbReference>
<proteinExistence type="inferred from homology"/>
<dbReference type="InterPro" id="IPR004154">
    <property type="entry name" value="Anticodon-bd"/>
</dbReference>
<feature type="transmembrane region" description="Helical" evidence="9">
    <location>
        <begin position="721"/>
        <end position="744"/>
    </location>
</feature>
<reference evidence="11 12" key="1">
    <citation type="submission" date="2018-09" db="EMBL/GenBank/DDBJ databases">
        <title>Genomic investigation of the strawberry pathogen Phytophthora fragariae indicates pathogenicity is determined by transcriptional variation in three key races.</title>
        <authorList>
            <person name="Adams T.M."/>
            <person name="Armitage A.D."/>
            <person name="Sobczyk M.K."/>
            <person name="Bates H.J."/>
            <person name="Dunwell J.M."/>
            <person name="Nellist C.F."/>
            <person name="Harrison R.J."/>
        </authorList>
    </citation>
    <scope>NUCLEOTIDE SEQUENCE [LARGE SCALE GENOMIC DNA]</scope>
    <source>
        <strain evidence="11 12">NOV-77</strain>
    </source>
</reference>
<dbReference type="EMBL" id="QXFY01000155">
    <property type="protein sequence ID" value="KAE9354434.1"/>
    <property type="molecule type" value="Genomic_DNA"/>
</dbReference>
<keyword evidence="6" id="KW-0547">Nucleotide-binding</keyword>
<dbReference type="Pfam" id="PF20147">
    <property type="entry name" value="Crinkler"/>
    <property type="match status" value="1"/>
</dbReference>
<protein>
    <recommendedName>
        <fullName evidence="4">histidine--tRNA ligase</fullName>
        <ecNumber evidence="4">6.1.1.21</ecNumber>
    </recommendedName>
    <alternativeName>
        <fullName evidence="7">Histidyl-tRNA synthetase</fullName>
    </alternativeName>
</protein>
<dbReference type="Gene3D" id="3.40.50.800">
    <property type="entry name" value="Anticodon-binding domain"/>
    <property type="match status" value="1"/>
</dbReference>
<evidence type="ECO:0000256" key="6">
    <source>
        <dbReference type="ARBA" id="ARBA00022741"/>
    </source>
</evidence>
<dbReference type="CDD" id="cd00773">
    <property type="entry name" value="HisRS-like_core"/>
    <property type="match status" value="1"/>
</dbReference>
<dbReference type="SUPFAM" id="SSF52954">
    <property type="entry name" value="Class II aaRS ABD-related"/>
    <property type="match status" value="1"/>
</dbReference>
<dbReference type="InterPro" id="IPR045864">
    <property type="entry name" value="aa-tRNA-synth_II/BPL/LPL"/>
</dbReference>
<keyword evidence="9" id="KW-0472">Membrane</keyword>
<evidence type="ECO:0000313" key="11">
    <source>
        <dbReference type="EMBL" id="KAE9354434.1"/>
    </source>
</evidence>
<evidence type="ECO:0000256" key="2">
    <source>
        <dbReference type="ARBA" id="ARBA00004613"/>
    </source>
</evidence>
<dbReference type="InterPro" id="IPR004516">
    <property type="entry name" value="HisRS/HisZ"/>
</dbReference>
<gene>
    <name evidence="11" type="ORF">PF008_g4541</name>
</gene>
<evidence type="ECO:0000313" key="12">
    <source>
        <dbReference type="Proteomes" id="UP000486351"/>
    </source>
</evidence>
<dbReference type="PROSITE" id="PS50862">
    <property type="entry name" value="AA_TRNA_LIGASE_II"/>
    <property type="match status" value="1"/>
</dbReference>
<dbReference type="Pfam" id="PF13393">
    <property type="entry name" value="tRNA-synt_His"/>
    <property type="match status" value="1"/>
</dbReference>
<dbReference type="PANTHER" id="PTHR43707">
    <property type="entry name" value="HISTIDYL-TRNA SYNTHETASE"/>
    <property type="match status" value="1"/>
</dbReference>
<dbReference type="InterPro" id="IPR036621">
    <property type="entry name" value="Anticodon-bd_dom_sf"/>
</dbReference>
<comment type="catalytic activity">
    <reaction evidence="8">
        <text>tRNA(His) + L-histidine + ATP = L-histidyl-tRNA(His) + AMP + diphosphate + H(+)</text>
        <dbReference type="Rhea" id="RHEA:17313"/>
        <dbReference type="Rhea" id="RHEA-COMP:9665"/>
        <dbReference type="Rhea" id="RHEA-COMP:9689"/>
        <dbReference type="ChEBI" id="CHEBI:15378"/>
        <dbReference type="ChEBI" id="CHEBI:30616"/>
        <dbReference type="ChEBI" id="CHEBI:33019"/>
        <dbReference type="ChEBI" id="CHEBI:57595"/>
        <dbReference type="ChEBI" id="CHEBI:78442"/>
        <dbReference type="ChEBI" id="CHEBI:78527"/>
        <dbReference type="ChEBI" id="CHEBI:456215"/>
        <dbReference type="EC" id="6.1.1.21"/>
    </reaction>
</comment>
<evidence type="ECO:0000259" key="10">
    <source>
        <dbReference type="PROSITE" id="PS50862"/>
    </source>
</evidence>
<name>A0A6G0SB62_9STRA</name>
<dbReference type="InterPro" id="IPR015807">
    <property type="entry name" value="His-tRNA-ligase"/>
</dbReference>
<dbReference type="EC" id="6.1.1.21" evidence="4"/>
<keyword evidence="11" id="KW-0436">Ligase</keyword>
<evidence type="ECO:0000256" key="9">
    <source>
        <dbReference type="SAM" id="Phobius"/>
    </source>
</evidence>
<comment type="caution">
    <text evidence="11">The sequence shown here is derived from an EMBL/GenBank/DDBJ whole genome shotgun (WGS) entry which is preliminary data.</text>
</comment>
<comment type="subcellular location">
    <subcellularLocation>
        <location evidence="1">Host cell</location>
    </subcellularLocation>
    <subcellularLocation>
        <location evidence="2">Secreted</location>
    </subcellularLocation>
</comment>
<dbReference type="GO" id="GO:0043657">
    <property type="term" value="C:host cell"/>
    <property type="evidence" value="ECO:0007669"/>
    <property type="project" value="UniProtKB-SubCell"/>
</dbReference>
<sequence length="787" mass="87707">MRQRDLIRRKCARDLHRDTYPSERLAMLGLRLRCTRPVQAGGTRRWLAVAAKAKTVSRVRGTRDLLAEDSQQHREVLDVLQRTVERYGFRSIQTPLLEYTDLFSRSLGDGSDIVMKEMYTFQDNSGKSVTLRPEGTAGIMRALVSNNLLFSLPQKLSYSGSMFRYERPQRGRYREFQQFGVEFVGSSGPSVDAEVIAMAADALDSLGIKDKVVLELNSLGDNESRTRYRAALEAFFSKLKNDLSSDSINRLERGSVLRILDSKSEVDQKIIVGAPQLGEFLSDEAKTRFDDVLSGLDALGIAFRQNSRLVRGLDYYSNTVFEFVEKPAPAASSSEEATAGGIAVLAGGCYDGLAESLGGPATACVGWAAGVDRLNLLREMPTETAFSIAVVPVLAGDNSIRVLHEAMRVAQILRQRGLTVHFCHGRGNMKKQMKAAERYGSTHAVILGGTEIEQQCVKVKNLEKREEAEVLMAELGIFDFEVTVEEPPAEELRQEEQEQLENLGLQHSEPQDMEIWCLIVGMIGTAFPVIVKGTDRVWELQKTIKNEAVEIFRDFNAAQLRLYLAKKDNGQWLSAAEVTGIENGNAEPARPLLARGHLASMSQLAGILKDRDANAVHILVPAPSRTSEIEVEPDTAGKRKRSEQSIIGDVETMGVSAEELKVLFDVLGQKMQTEHRLVATHTLHEFLQGFGGFPPSYFVRKEELVLWGLVMRILSEREKRVVIMGSAGVGKSCFIMLVSLYLAFVEKKKVFVVRRLRGFSEASAVVYLDGKSFKMLWYLLMVIPERK</sequence>
<dbReference type="GO" id="GO:0006427">
    <property type="term" value="P:histidyl-tRNA aminoacylation"/>
    <property type="evidence" value="ECO:0007669"/>
    <property type="project" value="InterPro"/>
</dbReference>
<evidence type="ECO:0000256" key="8">
    <source>
        <dbReference type="ARBA" id="ARBA00047639"/>
    </source>
</evidence>
<dbReference type="GO" id="GO:0004821">
    <property type="term" value="F:histidine-tRNA ligase activity"/>
    <property type="evidence" value="ECO:0007669"/>
    <property type="project" value="UniProtKB-EC"/>
</dbReference>
<keyword evidence="9" id="KW-0812">Transmembrane</keyword>
<evidence type="ECO:0000256" key="1">
    <source>
        <dbReference type="ARBA" id="ARBA00004340"/>
    </source>
</evidence>
<dbReference type="InterPro" id="IPR041715">
    <property type="entry name" value="HisRS-like_core"/>
</dbReference>
<feature type="domain" description="Aminoacyl-transfer RNA synthetases class-II family profile" evidence="10">
    <location>
        <begin position="74"/>
        <end position="392"/>
    </location>
</feature>
<evidence type="ECO:0000256" key="4">
    <source>
        <dbReference type="ARBA" id="ARBA00012815"/>
    </source>
</evidence>
<dbReference type="GO" id="GO:0005576">
    <property type="term" value="C:extracellular region"/>
    <property type="evidence" value="ECO:0007669"/>
    <property type="project" value="UniProtKB-SubCell"/>
</dbReference>
<evidence type="ECO:0000256" key="7">
    <source>
        <dbReference type="ARBA" id="ARBA00030619"/>
    </source>
</evidence>
<organism evidence="11 12">
    <name type="scientific">Phytophthora fragariae</name>
    <dbReference type="NCBI Taxonomy" id="53985"/>
    <lineage>
        <taxon>Eukaryota</taxon>
        <taxon>Sar</taxon>
        <taxon>Stramenopiles</taxon>
        <taxon>Oomycota</taxon>
        <taxon>Peronosporomycetes</taxon>
        <taxon>Peronosporales</taxon>
        <taxon>Peronosporaceae</taxon>
        <taxon>Phytophthora</taxon>
    </lineage>
</organism>
<comment type="similarity">
    <text evidence="3">Belongs to the class-II aminoacyl-tRNA synthetase family.</text>
</comment>
<dbReference type="GO" id="GO:0005737">
    <property type="term" value="C:cytoplasm"/>
    <property type="evidence" value="ECO:0007669"/>
    <property type="project" value="InterPro"/>
</dbReference>
<dbReference type="InterPro" id="IPR006195">
    <property type="entry name" value="aa-tRNA-synth_II"/>
</dbReference>
<dbReference type="AlphaFoldDB" id="A0A6G0SB62"/>
<dbReference type="PANTHER" id="PTHR43707:SF1">
    <property type="entry name" value="HISTIDINE--TRNA LIGASE, MITOCHONDRIAL-RELATED"/>
    <property type="match status" value="1"/>
</dbReference>
<dbReference type="Gene3D" id="3.30.930.10">
    <property type="entry name" value="Bira Bifunctional Protein, Domain 2"/>
    <property type="match status" value="1"/>
</dbReference>
<dbReference type="Proteomes" id="UP000486351">
    <property type="component" value="Unassembled WGS sequence"/>
</dbReference>
<dbReference type="InterPro" id="IPR045379">
    <property type="entry name" value="Crinkler_N"/>
</dbReference>